<evidence type="ECO:0000313" key="3">
    <source>
        <dbReference type="EMBL" id="KAK4247913.1"/>
    </source>
</evidence>
<protein>
    <submittedName>
        <fullName evidence="3">Uncharacterized protein</fullName>
    </submittedName>
</protein>
<sequence>SHLSNAFTITLNDVLDDKISEQLMFNSSYTRSKIYFRTLEILRIFGDMVRETGRTIRSMDPKYLAQGSIPRHLGSLDFRLVLPEDPFQDKALWENWRILSEFHQGAEERLLKRIAEKRAEINATALREASRSTTMNRYVIVFTIFTVLYLPPSLTSSLFGTPLFEGENQSKTVERFKMSTVIICVITYVLAFSLIWVAGKWDSRESYPRRARSLYHNLHDKSKETWERTRQRDGADDDSTEASNDAADGVRARIESFWVRRRQRSHTSDESAWASSDGSNRTGV</sequence>
<keyword evidence="4" id="KW-1185">Reference proteome</keyword>
<name>A0AAN7CVZ5_9PEZI</name>
<feature type="non-terminal residue" evidence="3">
    <location>
        <position position="1"/>
    </location>
</feature>
<proteinExistence type="predicted"/>
<keyword evidence="2" id="KW-0472">Membrane</keyword>
<dbReference type="EMBL" id="MU857646">
    <property type="protein sequence ID" value="KAK4247913.1"/>
    <property type="molecule type" value="Genomic_DNA"/>
</dbReference>
<dbReference type="Proteomes" id="UP001303647">
    <property type="component" value="Unassembled WGS sequence"/>
</dbReference>
<reference evidence="3" key="2">
    <citation type="submission" date="2023-05" db="EMBL/GenBank/DDBJ databases">
        <authorList>
            <consortium name="Lawrence Berkeley National Laboratory"/>
            <person name="Steindorff A."/>
            <person name="Hensen N."/>
            <person name="Bonometti L."/>
            <person name="Westerberg I."/>
            <person name="Brannstrom I.O."/>
            <person name="Guillou S."/>
            <person name="Cros-Aarteil S."/>
            <person name="Calhoun S."/>
            <person name="Haridas S."/>
            <person name="Kuo A."/>
            <person name="Mondo S."/>
            <person name="Pangilinan J."/>
            <person name="Riley R."/>
            <person name="Labutti K."/>
            <person name="Andreopoulos B."/>
            <person name="Lipzen A."/>
            <person name="Chen C."/>
            <person name="Yanf M."/>
            <person name="Daum C."/>
            <person name="Ng V."/>
            <person name="Clum A."/>
            <person name="Ohm R."/>
            <person name="Martin F."/>
            <person name="Silar P."/>
            <person name="Natvig D."/>
            <person name="Lalanne C."/>
            <person name="Gautier V."/>
            <person name="Ament-Velasquez S.L."/>
            <person name="Kruys A."/>
            <person name="Hutchinson M.I."/>
            <person name="Powell A.J."/>
            <person name="Barry K."/>
            <person name="Miller A.N."/>
            <person name="Grigoriev I.V."/>
            <person name="Debuchy R."/>
            <person name="Gladieux P."/>
            <person name="Thoren M.H."/>
            <person name="Johannesson H."/>
        </authorList>
    </citation>
    <scope>NUCLEOTIDE SEQUENCE</scope>
    <source>
        <strain evidence="3">CBS 359.72</strain>
    </source>
</reference>
<accession>A0AAN7CVZ5</accession>
<keyword evidence="2" id="KW-1133">Transmembrane helix</keyword>
<feature type="transmembrane region" description="Helical" evidence="2">
    <location>
        <begin position="179"/>
        <end position="199"/>
    </location>
</feature>
<dbReference type="Gene3D" id="1.20.58.340">
    <property type="entry name" value="Magnesium transport protein CorA, transmembrane region"/>
    <property type="match status" value="1"/>
</dbReference>
<keyword evidence="2" id="KW-0812">Transmembrane</keyword>
<feature type="region of interest" description="Disordered" evidence="1">
    <location>
        <begin position="225"/>
        <end position="248"/>
    </location>
</feature>
<comment type="caution">
    <text evidence="3">The sequence shown here is derived from an EMBL/GenBank/DDBJ whole genome shotgun (WGS) entry which is preliminary data.</text>
</comment>
<feature type="region of interest" description="Disordered" evidence="1">
    <location>
        <begin position="261"/>
        <end position="284"/>
    </location>
</feature>
<evidence type="ECO:0000256" key="2">
    <source>
        <dbReference type="SAM" id="Phobius"/>
    </source>
</evidence>
<evidence type="ECO:0000313" key="4">
    <source>
        <dbReference type="Proteomes" id="UP001303647"/>
    </source>
</evidence>
<reference evidence="3" key="1">
    <citation type="journal article" date="2023" name="Mol. Phylogenet. Evol.">
        <title>Genome-scale phylogeny and comparative genomics of the fungal order Sordariales.</title>
        <authorList>
            <person name="Hensen N."/>
            <person name="Bonometti L."/>
            <person name="Westerberg I."/>
            <person name="Brannstrom I.O."/>
            <person name="Guillou S."/>
            <person name="Cros-Aarteil S."/>
            <person name="Calhoun S."/>
            <person name="Haridas S."/>
            <person name="Kuo A."/>
            <person name="Mondo S."/>
            <person name="Pangilinan J."/>
            <person name="Riley R."/>
            <person name="LaButti K."/>
            <person name="Andreopoulos B."/>
            <person name="Lipzen A."/>
            <person name="Chen C."/>
            <person name="Yan M."/>
            <person name="Daum C."/>
            <person name="Ng V."/>
            <person name="Clum A."/>
            <person name="Steindorff A."/>
            <person name="Ohm R.A."/>
            <person name="Martin F."/>
            <person name="Silar P."/>
            <person name="Natvig D.O."/>
            <person name="Lalanne C."/>
            <person name="Gautier V."/>
            <person name="Ament-Velasquez S.L."/>
            <person name="Kruys A."/>
            <person name="Hutchinson M.I."/>
            <person name="Powell A.J."/>
            <person name="Barry K."/>
            <person name="Miller A.N."/>
            <person name="Grigoriev I.V."/>
            <person name="Debuchy R."/>
            <person name="Gladieux P."/>
            <person name="Hiltunen Thoren M."/>
            <person name="Johannesson H."/>
        </authorList>
    </citation>
    <scope>NUCLEOTIDE SEQUENCE</scope>
    <source>
        <strain evidence="3">CBS 359.72</strain>
    </source>
</reference>
<feature type="compositionally biased region" description="Basic and acidic residues" evidence="1">
    <location>
        <begin position="225"/>
        <end position="234"/>
    </location>
</feature>
<organism evidence="3 4">
    <name type="scientific">Corynascus novoguineensis</name>
    <dbReference type="NCBI Taxonomy" id="1126955"/>
    <lineage>
        <taxon>Eukaryota</taxon>
        <taxon>Fungi</taxon>
        <taxon>Dikarya</taxon>
        <taxon>Ascomycota</taxon>
        <taxon>Pezizomycotina</taxon>
        <taxon>Sordariomycetes</taxon>
        <taxon>Sordariomycetidae</taxon>
        <taxon>Sordariales</taxon>
        <taxon>Chaetomiaceae</taxon>
        <taxon>Corynascus</taxon>
    </lineage>
</organism>
<feature type="transmembrane region" description="Helical" evidence="2">
    <location>
        <begin position="138"/>
        <end position="159"/>
    </location>
</feature>
<dbReference type="AlphaFoldDB" id="A0AAN7CVZ5"/>
<feature type="compositionally biased region" description="Polar residues" evidence="1">
    <location>
        <begin position="273"/>
        <end position="284"/>
    </location>
</feature>
<evidence type="ECO:0000256" key="1">
    <source>
        <dbReference type="SAM" id="MobiDB-lite"/>
    </source>
</evidence>
<gene>
    <name evidence="3" type="ORF">C7999DRAFT_31725</name>
</gene>